<dbReference type="SUPFAM" id="SSF52540">
    <property type="entry name" value="P-loop containing nucleoside triphosphate hydrolases"/>
    <property type="match status" value="1"/>
</dbReference>
<keyword evidence="5" id="KW-1185">Reference proteome</keyword>
<reference evidence="3 5" key="2">
    <citation type="submission" date="2023-11" db="EMBL/GenBank/DDBJ databases">
        <title>MicrobeMod: A computational toolkit for identifying prokaryotic methylation and restriction-modification with nanopore sequencing.</title>
        <authorList>
            <person name="Crits-Christoph A."/>
            <person name="Kang S.C."/>
            <person name="Lee H."/>
            <person name="Ostrov N."/>
        </authorList>
    </citation>
    <scope>NUCLEOTIDE SEQUENCE [LARGE SCALE GENOMIC DNA]</scope>
    <source>
        <strain evidence="3 5">ATCC 23090</strain>
    </source>
</reference>
<sequence>MKIALSGAHKVGKTTLAEDLLTQLPGYKLHKEPYYELEESGHIFSEIPGTDDFIKQFEHSVQQIQQSGNNTIFDRCPIDILAYIHALEPNKNIASLFETARIILSDIDLLVFVPIENPDIISCQKSDLPKLRTKVNDIVENWIYDLGIDVIEVNGELPHRLDQVLKKVKG</sequence>
<evidence type="ECO:0000313" key="5">
    <source>
        <dbReference type="Proteomes" id="UP001326715"/>
    </source>
</evidence>
<gene>
    <name evidence="2" type="ORF">SAMN05661012_06352</name>
    <name evidence="3" type="ORF">SR876_11580</name>
</gene>
<dbReference type="InterPro" id="IPR027417">
    <property type="entry name" value="P-loop_NTPase"/>
</dbReference>
<protein>
    <submittedName>
        <fullName evidence="2">AAA domain-containing protein</fullName>
    </submittedName>
    <submittedName>
        <fullName evidence="3">ATP-binding protein</fullName>
    </submittedName>
</protein>
<dbReference type="InterPro" id="IPR038727">
    <property type="entry name" value="NadR/Ttd14_AAA_dom"/>
</dbReference>
<dbReference type="Gene3D" id="3.40.50.300">
    <property type="entry name" value="P-loop containing nucleotide triphosphate hydrolases"/>
    <property type="match status" value="1"/>
</dbReference>
<dbReference type="Pfam" id="PF13521">
    <property type="entry name" value="AAA_28"/>
    <property type="match status" value="1"/>
</dbReference>
<dbReference type="Proteomes" id="UP001326715">
    <property type="component" value="Chromosome"/>
</dbReference>
<accession>A0A1K1SXM4</accession>
<dbReference type="AlphaFoldDB" id="A0A1K1SXM4"/>
<dbReference type="Proteomes" id="UP000183788">
    <property type="component" value="Unassembled WGS sequence"/>
</dbReference>
<name>A0A1K1SXM4_9BACT</name>
<feature type="domain" description="NadR/Ttd14 AAA" evidence="1">
    <location>
        <begin position="2"/>
        <end position="159"/>
    </location>
</feature>
<keyword evidence="3" id="KW-0067">ATP-binding</keyword>
<dbReference type="RefSeq" id="WP_072366182.1">
    <property type="nucleotide sequence ID" value="NZ_CP139972.1"/>
</dbReference>
<evidence type="ECO:0000313" key="3">
    <source>
        <dbReference type="EMBL" id="WQG92146.1"/>
    </source>
</evidence>
<evidence type="ECO:0000313" key="4">
    <source>
        <dbReference type="Proteomes" id="UP000183788"/>
    </source>
</evidence>
<evidence type="ECO:0000259" key="1">
    <source>
        <dbReference type="Pfam" id="PF13521"/>
    </source>
</evidence>
<dbReference type="EMBL" id="CP140154">
    <property type="protein sequence ID" value="WQG92146.1"/>
    <property type="molecule type" value="Genomic_DNA"/>
</dbReference>
<evidence type="ECO:0000313" key="2">
    <source>
        <dbReference type="EMBL" id="SFW88988.1"/>
    </source>
</evidence>
<dbReference type="EMBL" id="FPIZ01000038">
    <property type="protein sequence ID" value="SFW88988.1"/>
    <property type="molecule type" value="Genomic_DNA"/>
</dbReference>
<dbReference type="STRING" id="1004.SAMN05661012_06352"/>
<keyword evidence="3" id="KW-0547">Nucleotide-binding</keyword>
<dbReference type="OrthoDB" id="7351510at2"/>
<organism evidence="2 4">
    <name type="scientific">Chitinophaga sancti</name>
    <dbReference type="NCBI Taxonomy" id="1004"/>
    <lineage>
        <taxon>Bacteria</taxon>
        <taxon>Pseudomonadati</taxon>
        <taxon>Bacteroidota</taxon>
        <taxon>Chitinophagia</taxon>
        <taxon>Chitinophagales</taxon>
        <taxon>Chitinophagaceae</taxon>
        <taxon>Chitinophaga</taxon>
    </lineage>
</organism>
<proteinExistence type="predicted"/>
<dbReference type="GO" id="GO:0005524">
    <property type="term" value="F:ATP binding"/>
    <property type="evidence" value="ECO:0007669"/>
    <property type="project" value="UniProtKB-KW"/>
</dbReference>
<reference evidence="2 4" key="1">
    <citation type="submission" date="2016-11" db="EMBL/GenBank/DDBJ databases">
        <authorList>
            <person name="Jaros S."/>
            <person name="Januszkiewicz K."/>
            <person name="Wedrychowicz H."/>
        </authorList>
    </citation>
    <scope>NUCLEOTIDE SEQUENCE [LARGE SCALE GENOMIC DNA]</scope>
    <source>
        <strain evidence="2 4">DSM 784</strain>
    </source>
</reference>